<sequence>MKILILEPDLELVKKIKFFINCYRSKIEIIAIKSEEELLQKEDSFSQYALFILNLNDPLEKKILKKIRKYSNVPILLVLEKNIDLELLKEIYYLSYDDIIIKDFSPYEMVFRVYKLCNIWNEENFYIAKNSYFNFKDSVFVYGNKSIKLGNKEALLLKFLFMKNSRAVSVEKIIEYVYQNEIVTNERVRSLVRQLRMKIPIPLIKTIKGEGYALIL</sequence>
<evidence type="ECO:0000313" key="6">
    <source>
        <dbReference type="EMBL" id="RXJ69543.1"/>
    </source>
</evidence>
<protein>
    <submittedName>
        <fullName evidence="6">Transcriptional regulator</fullName>
    </submittedName>
</protein>
<dbReference type="SUPFAM" id="SSF52172">
    <property type="entry name" value="CheY-like"/>
    <property type="match status" value="1"/>
</dbReference>
<name>A0A4Q0YGW0_9BACT</name>
<dbReference type="GO" id="GO:0000160">
    <property type="term" value="P:phosphorelay signal transduction system"/>
    <property type="evidence" value="ECO:0007669"/>
    <property type="project" value="InterPro"/>
</dbReference>
<comment type="caution">
    <text evidence="6">The sequence shown here is derived from an EMBL/GenBank/DDBJ whole genome shotgun (WGS) entry which is preliminary data.</text>
</comment>
<organism evidence="6 7">
    <name type="scientific">Halarcobacter ebronensis</name>
    <dbReference type="NCBI Taxonomy" id="1462615"/>
    <lineage>
        <taxon>Bacteria</taxon>
        <taxon>Pseudomonadati</taxon>
        <taxon>Campylobacterota</taxon>
        <taxon>Epsilonproteobacteria</taxon>
        <taxon>Campylobacterales</taxon>
        <taxon>Arcobacteraceae</taxon>
        <taxon>Halarcobacter</taxon>
    </lineage>
</organism>
<accession>A0A4Q0YGW0</accession>
<dbReference type="EMBL" id="PDKJ01000002">
    <property type="protein sequence ID" value="RXJ69543.1"/>
    <property type="molecule type" value="Genomic_DNA"/>
</dbReference>
<dbReference type="RefSeq" id="WP_128978640.1">
    <property type="nucleotide sequence ID" value="NZ_PDKJ01000002.1"/>
</dbReference>
<dbReference type="InterPro" id="IPR036388">
    <property type="entry name" value="WH-like_DNA-bd_sf"/>
</dbReference>
<dbReference type="Gene3D" id="1.10.10.10">
    <property type="entry name" value="Winged helix-like DNA-binding domain superfamily/Winged helix DNA-binding domain"/>
    <property type="match status" value="1"/>
</dbReference>
<dbReference type="Pfam" id="PF00486">
    <property type="entry name" value="Trans_reg_C"/>
    <property type="match status" value="1"/>
</dbReference>
<keyword evidence="1 3" id="KW-0238">DNA-binding</keyword>
<comment type="caution">
    <text evidence="2">Lacks conserved residue(s) required for the propagation of feature annotation.</text>
</comment>
<dbReference type="Gene3D" id="3.40.50.2300">
    <property type="match status" value="1"/>
</dbReference>
<gene>
    <name evidence="6" type="ORF">CRV08_02235</name>
</gene>
<dbReference type="PROSITE" id="PS50110">
    <property type="entry name" value="RESPONSE_REGULATORY"/>
    <property type="match status" value="1"/>
</dbReference>
<dbReference type="CDD" id="cd00383">
    <property type="entry name" value="trans_reg_C"/>
    <property type="match status" value="1"/>
</dbReference>
<evidence type="ECO:0000256" key="2">
    <source>
        <dbReference type="PROSITE-ProRule" id="PRU00169"/>
    </source>
</evidence>
<dbReference type="SUPFAM" id="SSF46894">
    <property type="entry name" value="C-terminal effector domain of the bipartite response regulators"/>
    <property type="match status" value="1"/>
</dbReference>
<evidence type="ECO:0000259" key="4">
    <source>
        <dbReference type="PROSITE" id="PS50110"/>
    </source>
</evidence>
<proteinExistence type="predicted"/>
<feature type="DNA-binding region" description="OmpR/PhoB-type" evidence="3">
    <location>
        <begin position="123"/>
        <end position="216"/>
    </location>
</feature>
<dbReference type="AlphaFoldDB" id="A0A4Q0YGW0"/>
<feature type="domain" description="OmpR/PhoB-type" evidence="5">
    <location>
        <begin position="123"/>
        <end position="216"/>
    </location>
</feature>
<feature type="domain" description="Response regulatory" evidence="4">
    <location>
        <begin position="2"/>
        <end position="117"/>
    </location>
</feature>
<evidence type="ECO:0000256" key="1">
    <source>
        <dbReference type="ARBA" id="ARBA00023125"/>
    </source>
</evidence>
<dbReference type="GO" id="GO:0006355">
    <property type="term" value="P:regulation of DNA-templated transcription"/>
    <property type="evidence" value="ECO:0007669"/>
    <property type="project" value="InterPro"/>
</dbReference>
<dbReference type="InterPro" id="IPR001789">
    <property type="entry name" value="Sig_transdc_resp-reg_receiver"/>
</dbReference>
<dbReference type="GO" id="GO:0003677">
    <property type="term" value="F:DNA binding"/>
    <property type="evidence" value="ECO:0007669"/>
    <property type="project" value="UniProtKB-UniRule"/>
</dbReference>
<dbReference type="Proteomes" id="UP000290172">
    <property type="component" value="Unassembled WGS sequence"/>
</dbReference>
<dbReference type="PROSITE" id="PS51755">
    <property type="entry name" value="OMPR_PHOB"/>
    <property type="match status" value="1"/>
</dbReference>
<dbReference type="InterPro" id="IPR011006">
    <property type="entry name" value="CheY-like_superfamily"/>
</dbReference>
<dbReference type="SMART" id="SM00862">
    <property type="entry name" value="Trans_reg_C"/>
    <property type="match status" value="1"/>
</dbReference>
<dbReference type="InterPro" id="IPR001867">
    <property type="entry name" value="OmpR/PhoB-type_DNA-bd"/>
</dbReference>
<dbReference type="InterPro" id="IPR016032">
    <property type="entry name" value="Sig_transdc_resp-reg_C-effctor"/>
</dbReference>
<evidence type="ECO:0000259" key="5">
    <source>
        <dbReference type="PROSITE" id="PS51755"/>
    </source>
</evidence>
<reference evidence="6 7" key="1">
    <citation type="submission" date="2017-10" db="EMBL/GenBank/DDBJ databases">
        <title>Genomics of the genus Arcobacter.</title>
        <authorList>
            <person name="Perez-Cataluna A."/>
            <person name="Figueras M.J."/>
        </authorList>
    </citation>
    <scope>NUCLEOTIDE SEQUENCE [LARGE SCALE GENOMIC DNA]</scope>
    <source>
        <strain evidence="6 7">CECT 8993</strain>
    </source>
</reference>
<evidence type="ECO:0000256" key="3">
    <source>
        <dbReference type="PROSITE-ProRule" id="PRU01091"/>
    </source>
</evidence>
<evidence type="ECO:0000313" key="7">
    <source>
        <dbReference type="Proteomes" id="UP000290172"/>
    </source>
</evidence>